<keyword evidence="13" id="KW-1185">Reference proteome</keyword>
<organism evidence="12 13">
    <name type="scientific">Lymnaea stagnalis</name>
    <name type="common">Great pond snail</name>
    <name type="synonym">Helix stagnalis</name>
    <dbReference type="NCBI Taxonomy" id="6523"/>
    <lineage>
        <taxon>Eukaryota</taxon>
        <taxon>Metazoa</taxon>
        <taxon>Spiralia</taxon>
        <taxon>Lophotrochozoa</taxon>
        <taxon>Mollusca</taxon>
        <taxon>Gastropoda</taxon>
        <taxon>Heterobranchia</taxon>
        <taxon>Euthyneura</taxon>
        <taxon>Panpulmonata</taxon>
        <taxon>Hygrophila</taxon>
        <taxon>Lymnaeoidea</taxon>
        <taxon>Lymnaeidae</taxon>
        <taxon>Lymnaea</taxon>
    </lineage>
</organism>
<dbReference type="CDD" id="cd00200">
    <property type="entry name" value="WD40"/>
    <property type="match status" value="1"/>
</dbReference>
<dbReference type="InterPro" id="IPR015943">
    <property type="entry name" value="WD40/YVTN_repeat-like_dom_sf"/>
</dbReference>
<feature type="repeat" description="WD" evidence="11">
    <location>
        <begin position="232"/>
        <end position="274"/>
    </location>
</feature>
<dbReference type="InterPro" id="IPR020472">
    <property type="entry name" value="WD40_PAC1"/>
</dbReference>
<dbReference type="PROSITE" id="PS50294">
    <property type="entry name" value="WD_REPEATS_REGION"/>
    <property type="match status" value="3"/>
</dbReference>
<accession>A0AAV2HEZ1</accession>
<feature type="repeat" description="WD" evidence="11">
    <location>
        <begin position="144"/>
        <end position="177"/>
    </location>
</feature>
<feature type="repeat" description="WD" evidence="11">
    <location>
        <begin position="188"/>
        <end position="230"/>
    </location>
</feature>
<reference evidence="12 13" key="1">
    <citation type="submission" date="2024-04" db="EMBL/GenBank/DDBJ databases">
        <authorList>
            <consortium name="Genoscope - CEA"/>
            <person name="William W."/>
        </authorList>
    </citation>
    <scope>NUCLEOTIDE SEQUENCE [LARGE SCALE GENOMIC DNA]</scope>
</reference>
<evidence type="ECO:0000313" key="12">
    <source>
        <dbReference type="EMBL" id="CAL1531898.1"/>
    </source>
</evidence>
<keyword evidence="6" id="KW-0677">Repeat</keyword>
<name>A0AAV2HEZ1_LYMST</name>
<dbReference type="GO" id="GO:0016558">
    <property type="term" value="P:protein import into peroxisome matrix"/>
    <property type="evidence" value="ECO:0007669"/>
    <property type="project" value="InterPro"/>
</dbReference>
<keyword evidence="4" id="KW-0963">Cytoplasm</keyword>
<dbReference type="SMART" id="SM00320">
    <property type="entry name" value="WD40"/>
    <property type="match status" value="6"/>
</dbReference>
<dbReference type="InterPro" id="IPR001680">
    <property type="entry name" value="WD40_rpt"/>
</dbReference>
<evidence type="ECO:0000256" key="3">
    <source>
        <dbReference type="ARBA" id="ARBA00022448"/>
    </source>
</evidence>
<dbReference type="PROSITE" id="PS50082">
    <property type="entry name" value="WD_REPEATS_2"/>
    <property type="match status" value="5"/>
</dbReference>
<evidence type="ECO:0000256" key="7">
    <source>
        <dbReference type="ARBA" id="ARBA00022927"/>
    </source>
</evidence>
<keyword evidence="3" id="KW-0813">Transport</keyword>
<dbReference type="Pfam" id="PF00400">
    <property type="entry name" value="WD40"/>
    <property type="match status" value="5"/>
</dbReference>
<evidence type="ECO:0000256" key="1">
    <source>
        <dbReference type="ARBA" id="ARBA00004253"/>
    </source>
</evidence>
<dbReference type="Proteomes" id="UP001497497">
    <property type="component" value="Unassembled WGS sequence"/>
</dbReference>
<dbReference type="InterPro" id="IPR019775">
    <property type="entry name" value="WD40_repeat_CS"/>
</dbReference>
<gene>
    <name evidence="12" type="ORF">GSLYS_00005990001</name>
</gene>
<keyword evidence="8" id="KW-0576">Peroxisome</keyword>
<dbReference type="InterPro" id="IPR044536">
    <property type="entry name" value="PEX7"/>
</dbReference>
<comment type="similarity">
    <text evidence="9">Belongs to the WD repeat peroxin-7 family.</text>
</comment>
<dbReference type="GO" id="GO:0005782">
    <property type="term" value="C:peroxisomal matrix"/>
    <property type="evidence" value="ECO:0007669"/>
    <property type="project" value="UniProtKB-SubCell"/>
</dbReference>
<evidence type="ECO:0000256" key="5">
    <source>
        <dbReference type="ARBA" id="ARBA00022574"/>
    </source>
</evidence>
<evidence type="ECO:0000256" key="4">
    <source>
        <dbReference type="ARBA" id="ARBA00022490"/>
    </source>
</evidence>
<dbReference type="PRINTS" id="PR00320">
    <property type="entry name" value="GPROTEINBRPT"/>
</dbReference>
<feature type="repeat" description="WD" evidence="11">
    <location>
        <begin position="100"/>
        <end position="143"/>
    </location>
</feature>
<dbReference type="SUPFAM" id="SSF50978">
    <property type="entry name" value="WD40 repeat-like"/>
    <property type="match status" value="1"/>
</dbReference>
<dbReference type="PANTHER" id="PTHR46027">
    <property type="entry name" value="PEROXISOMAL TARGETING SIGNAL 2 RECEPTOR"/>
    <property type="match status" value="1"/>
</dbReference>
<evidence type="ECO:0000313" key="13">
    <source>
        <dbReference type="Proteomes" id="UP001497497"/>
    </source>
</evidence>
<dbReference type="AlphaFoldDB" id="A0AAV2HEZ1"/>
<proteinExistence type="inferred from homology"/>
<dbReference type="Gene3D" id="2.130.10.10">
    <property type="entry name" value="YVTN repeat-like/Quinoprotein amine dehydrogenase"/>
    <property type="match status" value="1"/>
</dbReference>
<dbReference type="GO" id="GO:0005829">
    <property type="term" value="C:cytosol"/>
    <property type="evidence" value="ECO:0007669"/>
    <property type="project" value="UniProtKB-SubCell"/>
</dbReference>
<dbReference type="InterPro" id="IPR036322">
    <property type="entry name" value="WD40_repeat_dom_sf"/>
</dbReference>
<evidence type="ECO:0000256" key="2">
    <source>
        <dbReference type="ARBA" id="ARBA00004514"/>
    </source>
</evidence>
<dbReference type="GO" id="GO:0005053">
    <property type="term" value="F:peroxisome matrix targeting signal-2 binding"/>
    <property type="evidence" value="ECO:0007669"/>
    <property type="project" value="InterPro"/>
</dbReference>
<dbReference type="PANTHER" id="PTHR46027:SF1">
    <property type="entry name" value="PEROXISOMAL TARGETING SIGNAL 2 RECEPTOR"/>
    <property type="match status" value="1"/>
</dbReference>
<comment type="caution">
    <text evidence="12">The sequence shown here is derived from an EMBL/GenBank/DDBJ whole genome shotgun (WGS) entry which is preliminary data.</text>
</comment>
<evidence type="ECO:0000256" key="6">
    <source>
        <dbReference type="ARBA" id="ARBA00022737"/>
    </source>
</evidence>
<dbReference type="EMBL" id="CAXITT010000100">
    <property type="protein sequence ID" value="CAL1531898.1"/>
    <property type="molecule type" value="Genomic_DNA"/>
</dbReference>
<keyword evidence="5 11" id="KW-0853">WD repeat</keyword>
<protein>
    <recommendedName>
        <fullName evidence="10">Peroxin-7</fullName>
    </recommendedName>
</protein>
<evidence type="ECO:0000256" key="8">
    <source>
        <dbReference type="ARBA" id="ARBA00023140"/>
    </source>
</evidence>
<keyword evidence="7" id="KW-0653">Protein transport</keyword>
<sequence>MNLTFRTKSRHGYSVKFSPYFPQRLACVSSQYFGIAGCGSLFILDVYPNEIRLVKLFDWNDGLFDLTWAENNENVLVTASGDGSIQVWDVAQNQVPLKILKEHTKEVNAVDWSQTRNEHFVISGSWDKSIKLWDILHSNSLLTFLGHEHIVYNVSWAPHIPGCFASASGDHTVRLWDRRKPEGCIALIPAHEGEVLTCDWCKYDQNILFSGSVDGVIRGWDMRNTSQPRCELRGHRYAVRRIRTSPFVGSVLASASYDFSVKLWEVDRQVCVDTIEHHTEFVYGLDFNIHNPGQMADCGWDELVHVYQPSSAVFAPIVSVQN</sequence>
<evidence type="ECO:0000256" key="10">
    <source>
        <dbReference type="ARBA" id="ARBA00032565"/>
    </source>
</evidence>
<feature type="repeat" description="WD" evidence="11">
    <location>
        <begin position="56"/>
        <end position="98"/>
    </location>
</feature>
<evidence type="ECO:0000256" key="11">
    <source>
        <dbReference type="PROSITE-ProRule" id="PRU00221"/>
    </source>
</evidence>
<evidence type="ECO:0000256" key="9">
    <source>
        <dbReference type="ARBA" id="ARBA00024017"/>
    </source>
</evidence>
<comment type="subcellular location">
    <subcellularLocation>
        <location evidence="2">Cytoplasm</location>
        <location evidence="2">Cytosol</location>
    </subcellularLocation>
    <subcellularLocation>
        <location evidence="1">Peroxisome matrix</location>
    </subcellularLocation>
</comment>
<dbReference type="PROSITE" id="PS00678">
    <property type="entry name" value="WD_REPEATS_1"/>
    <property type="match status" value="4"/>
</dbReference>